<evidence type="ECO:0000259" key="1">
    <source>
        <dbReference type="Pfam" id="PF08765"/>
    </source>
</evidence>
<gene>
    <name evidence="2" type="ORF">BROFUL_00348</name>
</gene>
<protein>
    <submittedName>
        <fullName evidence="2">Mor transcription activator family protein</fullName>
    </submittedName>
</protein>
<dbReference type="PANTHER" id="PTHR37812:SF1">
    <property type="entry name" value="MU-LIKE PROPHAGE FLUMU PROTEIN C"/>
    <property type="match status" value="1"/>
</dbReference>
<organism evidence="2 3">
    <name type="scientific">Candidatus Brocadia fulgida</name>
    <dbReference type="NCBI Taxonomy" id="380242"/>
    <lineage>
        <taxon>Bacteria</taxon>
        <taxon>Pseudomonadati</taxon>
        <taxon>Planctomycetota</taxon>
        <taxon>Candidatus Brocadiia</taxon>
        <taxon>Candidatus Brocadiales</taxon>
        <taxon>Candidatus Brocadiaceae</taxon>
        <taxon>Candidatus Brocadia</taxon>
    </lineage>
</organism>
<dbReference type="Proteomes" id="UP000034954">
    <property type="component" value="Unassembled WGS sequence"/>
</dbReference>
<dbReference type="EMBL" id="LAQJ01000044">
    <property type="protein sequence ID" value="KKO20915.1"/>
    <property type="molecule type" value="Genomic_DNA"/>
</dbReference>
<dbReference type="PANTHER" id="PTHR37812">
    <property type="entry name" value="MU-LIKE PROPHAGE FLUMU PROTEIN C"/>
    <property type="match status" value="1"/>
</dbReference>
<dbReference type="Gene3D" id="1.10.10.60">
    <property type="entry name" value="Homeodomain-like"/>
    <property type="match status" value="1"/>
</dbReference>
<dbReference type="Pfam" id="PF08765">
    <property type="entry name" value="Mor"/>
    <property type="match status" value="1"/>
</dbReference>
<evidence type="ECO:0000313" key="3">
    <source>
        <dbReference type="Proteomes" id="UP000034954"/>
    </source>
</evidence>
<sequence length="94" mass="10695">MENDIRPNDLPAYYQQIAKVIGIENAIKLGKEFGGEQFYLPKLDICLARVKKRKIIEEFKGGNYGALAGKYGVTSAWVRQIIREHRREKATNVG</sequence>
<dbReference type="InterPro" id="IPR052411">
    <property type="entry name" value="c-mor_Regulatory_Protein"/>
</dbReference>
<feature type="domain" description="Mor transcription activator" evidence="1">
    <location>
        <begin position="15"/>
        <end position="91"/>
    </location>
</feature>
<reference evidence="2 3" key="1">
    <citation type="journal article" date="2013" name="BMC Microbiol.">
        <title>Identification of the type II cytochrome c maturation pathway in anammox bacteria by comparative genomics.</title>
        <authorList>
            <person name="Ferousi C."/>
            <person name="Speth D.R."/>
            <person name="Reimann J."/>
            <person name="Op den Camp H.J."/>
            <person name="Allen J.W."/>
            <person name="Keltjens J.T."/>
            <person name="Jetten M.S."/>
        </authorList>
    </citation>
    <scope>NUCLEOTIDE SEQUENCE [LARGE SCALE GENOMIC DNA]</scope>
    <source>
        <strain evidence="2">RU1</strain>
    </source>
</reference>
<dbReference type="InterPro" id="IPR009057">
    <property type="entry name" value="Homeodomain-like_sf"/>
</dbReference>
<dbReference type="InterPro" id="IPR014875">
    <property type="entry name" value="Mor_transcription_activator"/>
</dbReference>
<accession>A0A0M2UZ53</accession>
<keyword evidence="3" id="KW-1185">Reference proteome</keyword>
<proteinExistence type="predicted"/>
<dbReference type="SUPFAM" id="SSF46689">
    <property type="entry name" value="Homeodomain-like"/>
    <property type="match status" value="1"/>
</dbReference>
<dbReference type="AlphaFoldDB" id="A0A0M2UZ53"/>
<name>A0A0M2UZ53_9BACT</name>
<comment type="caution">
    <text evidence="2">The sequence shown here is derived from an EMBL/GenBank/DDBJ whole genome shotgun (WGS) entry which is preliminary data.</text>
</comment>
<evidence type="ECO:0000313" key="2">
    <source>
        <dbReference type="EMBL" id="KKO20915.1"/>
    </source>
</evidence>